<gene>
    <name evidence="3" type="ORF">BBI15_15090</name>
</gene>
<dbReference type="InterPro" id="IPR010982">
    <property type="entry name" value="Lambda_DNA-bd_dom_sf"/>
</dbReference>
<dbReference type="InterPro" id="IPR050807">
    <property type="entry name" value="TransReg_Diox_bact_type"/>
</dbReference>
<dbReference type="PANTHER" id="PTHR46797">
    <property type="entry name" value="HTH-TYPE TRANSCRIPTIONAL REGULATOR"/>
    <property type="match status" value="1"/>
</dbReference>
<accession>A0A1C7ECE2</accession>
<dbReference type="CDD" id="cd00093">
    <property type="entry name" value="HTH_XRE"/>
    <property type="match status" value="1"/>
</dbReference>
<dbReference type="Pfam" id="PF01381">
    <property type="entry name" value="HTH_3"/>
    <property type="match status" value="1"/>
</dbReference>
<proteinExistence type="predicted"/>
<keyword evidence="1 3" id="KW-0238">DNA-binding</keyword>
<dbReference type="Pfam" id="PF07883">
    <property type="entry name" value="Cupin_2"/>
    <property type="match status" value="1"/>
</dbReference>
<dbReference type="OrthoDB" id="34624at2"/>
<dbReference type="InterPro" id="IPR001387">
    <property type="entry name" value="Cro/C1-type_HTH"/>
</dbReference>
<dbReference type="InterPro" id="IPR013096">
    <property type="entry name" value="Cupin_2"/>
</dbReference>
<organism evidence="3 4">
    <name type="scientific">Planococcus plakortidis</name>
    <dbReference type="NCBI Taxonomy" id="1038856"/>
    <lineage>
        <taxon>Bacteria</taxon>
        <taxon>Bacillati</taxon>
        <taxon>Bacillota</taxon>
        <taxon>Bacilli</taxon>
        <taxon>Bacillales</taxon>
        <taxon>Caryophanaceae</taxon>
        <taxon>Planococcus</taxon>
    </lineage>
</organism>
<dbReference type="PANTHER" id="PTHR46797:SF25">
    <property type="entry name" value="TRANSCRIPTIONAL REGULATOR"/>
    <property type="match status" value="1"/>
</dbReference>
<dbReference type="STRING" id="1038856.BBI15_15090"/>
<name>A0A1C7ECE2_9BACL</name>
<dbReference type="KEGG" id="ppla:BBI15_15090"/>
<dbReference type="Gene3D" id="2.60.120.10">
    <property type="entry name" value="Jelly Rolls"/>
    <property type="match status" value="1"/>
</dbReference>
<keyword evidence="4" id="KW-1185">Reference proteome</keyword>
<dbReference type="RefSeq" id="WP_068872234.1">
    <property type="nucleotide sequence ID" value="NZ_CP016539.2"/>
</dbReference>
<dbReference type="SUPFAM" id="SSF51182">
    <property type="entry name" value="RmlC-like cupins"/>
    <property type="match status" value="1"/>
</dbReference>
<dbReference type="PROSITE" id="PS50943">
    <property type="entry name" value="HTH_CROC1"/>
    <property type="match status" value="1"/>
</dbReference>
<dbReference type="CDD" id="cd02209">
    <property type="entry name" value="cupin_XRE_C"/>
    <property type="match status" value="1"/>
</dbReference>
<protein>
    <submittedName>
        <fullName evidence="3">DNA-binding protein</fullName>
    </submittedName>
</protein>
<evidence type="ECO:0000313" key="3">
    <source>
        <dbReference type="EMBL" id="ANU21408.1"/>
    </source>
</evidence>
<dbReference type="Proteomes" id="UP000092650">
    <property type="component" value="Chromosome"/>
</dbReference>
<reference evidence="3" key="1">
    <citation type="submission" date="2016-10" db="EMBL/GenBank/DDBJ databases">
        <authorList>
            <person name="See-Too W.S."/>
        </authorList>
    </citation>
    <scope>NUCLEOTIDE SEQUENCE [LARGE SCALE GENOMIC DNA]</scope>
    <source>
        <strain evidence="3">DSM 23997</strain>
    </source>
</reference>
<dbReference type="SUPFAM" id="SSF47413">
    <property type="entry name" value="lambda repressor-like DNA-binding domains"/>
    <property type="match status" value="1"/>
</dbReference>
<dbReference type="GO" id="GO:0003700">
    <property type="term" value="F:DNA-binding transcription factor activity"/>
    <property type="evidence" value="ECO:0007669"/>
    <property type="project" value="TreeGrafter"/>
</dbReference>
<sequence length="180" mass="20411">MDEIHQKIKHLRIEQGLTLKDLSEKTNLSVSFLSQIERGSSSLAITSLKKIADAFEVPITFFFDTEVNHNYMLPAKERKPFKLEGAPTTYSRLNGEFGGRSLEPLLVTLAPNQEQNQTSNHPGEEFYYVLKGAALFKVDGKEYIVREGDSIHYPSEVPHSWENILNEETVILCVLTPVIF</sequence>
<evidence type="ECO:0000313" key="4">
    <source>
        <dbReference type="Proteomes" id="UP000092650"/>
    </source>
</evidence>
<dbReference type="AlphaFoldDB" id="A0A1C7ECE2"/>
<evidence type="ECO:0000259" key="2">
    <source>
        <dbReference type="PROSITE" id="PS50943"/>
    </source>
</evidence>
<evidence type="ECO:0000256" key="1">
    <source>
        <dbReference type="ARBA" id="ARBA00023125"/>
    </source>
</evidence>
<dbReference type="GO" id="GO:0003677">
    <property type="term" value="F:DNA binding"/>
    <property type="evidence" value="ECO:0007669"/>
    <property type="project" value="UniProtKB-KW"/>
</dbReference>
<dbReference type="SMART" id="SM00530">
    <property type="entry name" value="HTH_XRE"/>
    <property type="match status" value="1"/>
</dbReference>
<feature type="domain" description="HTH cro/C1-type" evidence="2">
    <location>
        <begin position="8"/>
        <end position="62"/>
    </location>
</feature>
<dbReference type="EMBL" id="CP016539">
    <property type="protein sequence ID" value="ANU21408.1"/>
    <property type="molecule type" value="Genomic_DNA"/>
</dbReference>
<dbReference type="GO" id="GO:0005829">
    <property type="term" value="C:cytosol"/>
    <property type="evidence" value="ECO:0007669"/>
    <property type="project" value="TreeGrafter"/>
</dbReference>
<dbReference type="InterPro" id="IPR014710">
    <property type="entry name" value="RmlC-like_jellyroll"/>
</dbReference>
<dbReference type="InterPro" id="IPR011051">
    <property type="entry name" value="RmlC_Cupin_sf"/>
</dbReference>
<dbReference type="Gene3D" id="1.10.260.40">
    <property type="entry name" value="lambda repressor-like DNA-binding domains"/>
    <property type="match status" value="1"/>
</dbReference>